<gene>
    <name evidence="7" type="ORF">PARHAE_00147</name>
</gene>
<name>A0A447IHK0_9RHOB</name>
<evidence type="ECO:0000256" key="1">
    <source>
        <dbReference type="ARBA" id="ARBA00004651"/>
    </source>
</evidence>
<dbReference type="Pfam" id="PF03626">
    <property type="entry name" value="COX4_pro"/>
    <property type="match status" value="1"/>
</dbReference>
<sequence length="81" mass="8374">MSAPTRTWLILIALTAATVALAPLPGLAAMAGLLAVAWFKARAILGGFLHLRAAPGWLPALTVPLALWMAAIWGLAALAFT</sequence>
<keyword evidence="2" id="KW-1003">Cell membrane</keyword>
<dbReference type="GO" id="GO:0005886">
    <property type="term" value="C:plasma membrane"/>
    <property type="evidence" value="ECO:0007669"/>
    <property type="project" value="UniProtKB-SubCell"/>
</dbReference>
<dbReference type="Proteomes" id="UP000270743">
    <property type="component" value="Unassembled WGS sequence"/>
</dbReference>
<evidence type="ECO:0000313" key="7">
    <source>
        <dbReference type="EMBL" id="VDS06976.1"/>
    </source>
</evidence>
<evidence type="ECO:0000256" key="5">
    <source>
        <dbReference type="ARBA" id="ARBA00023136"/>
    </source>
</evidence>
<reference evidence="7 8" key="1">
    <citation type="submission" date="2018-12" db="EMBL/GenBank/DDBJ databases">
        <authorList>
            <person name="Criscuolo A."/>
        </authorList>
    </citation>
    <scope>NUCLEOTIDE SEQUENCE [LARGE SCALE GENOMIC DNA]</scope>
    <source>
        <strain evidence="7">ACIP1116241</strain>
    </source>
</reference>
<evidence type="ECO:0000313" key="8">
    <source>
        <dbReference type="Proteomes" id="UP000270743"/>
    </source>
</evidence>
<evidence type="ECO:0000256" key="3">
    <source>
        <dbReference type="ARBA" id="ARBA00022692"/>
    </source>
</evidence>
<dbReference type="EMBL" id="UZWE01000014">
    <property type="protein sequence ID" value="VDS06976.1"/>
    <property type="molecule type" value="Genomic_DNA"/>
</dbReference>
<dbReference type="OrthoDB" id="7779165at2"/>
<organism evidence="7 8">
    <name type="scientific">Paracoccus haematequi</name>
    <dbReference type="NCBI Taxonomy" id="2491866"/>
    <lineage>
        <taxon>Bacteria</taxon>
        <taxon>Pseudomonadati</taxon>
        <taxon>Pseudomonadota</taxon>
        <taxon>Alphaproteobacteria</taxon>
        <taxon>Rhodobacterales</taxon>
        <taxon>Paracoccaceae</taxon>
        <taxon>Paracoccus</taxon>
    </lineage>
</organism>
<proteinExistence type="predicted"/>
<dbReference type="InterPro" id="IPR005171">
    <property type="entry name" value="Cyt_c_oxidase_su4_prok"/>
</dbReference>
<evidence type="ECO:0000256" key="6">
    <source>
        <dbReference type="SAM" id="Phobius"/>
    </source>
</evidence>
<evidence type="ECO:0000256" key="2">
    <source>
        <dbReference type="ARBA" id="ARBA00022475"/>
    </source>
</evidence>
<protein>
    <recommendedName>
        <fullName evidence="9">Cytochrome C oxidase subunit IV</fullName>
    </recommendedName>
</protein>
<keyword evidence="4 6" id="KW-1133">Transmembrane helix</keyword>
<dbReference type="AlphaFoldDB" id="A0A447IHK0"/>
<feature type="transmembrane region" description="Helical" evidence="6">
    <location>
        <begin position="61"/>
        <end position="80"/>
    </location>
</feature>
<dbReference type="RefSeq" id="WP_126152700.1">
    <property type="nucleotide sequence ID" value="NZ_UZWE01000014.1"/>
</dbReference>
<evidence type="ECO:0000256" key="4">
    <source>
        <dbReference type="ARBA" id="ARBA00022989"/>
    </source>
</evidence>
<keyword evidence="5 6" id="KW-0472">Membrane</keyword>
<comment type="subcellular location">
    <subcellularLocation>
        <location evidence="1">Cell membrane</location>
        <topology evidence="1">Multi-pass membrane protein</topology>
    </subcellularLocation>
</comment>
<evidence type="ECO:0008006" key="9">
    <source>
        <dbReference type="Google" id="ProtNLM"/>
    </source>
</evidence>
<keyword evidence="8" id="KW-1185">Reference proteome</keyword>
<keyword evidence="3 6" id="KW-0812">Transmembrane</keyword>
<accession>A0A447IHK0</accession>